<keyword evidence="2" id="KW-1185">Reference proteome</keyword>
<dbReference type="Proteomes" id="UP000272560">
    <property type="component" value="Unassembled WGS sequence"/>
</dbReference>
<gene>
    <name evidence="1" type="ORF">D6T63_13705</name>
</gene>
<comment type="caution">
    <text evidence="1">The sequence shown here is derived from an EMBL/GenBank/DDBJ whole genome shotgun (WGS) entry which is preliminary data.</text>
</comment>
<organism evidence="1 2">
    <name type="scientific">Arthrobacter cheniae</name>
    <dbReference type="NCBI Taxonomy" id="1258888"/>
    <lineage>
        <taxon>Bacteria</taxon>
        <taxon>Bacillati</taxon>
        <taxon>Actinomycetota</taxon>
        <taxon>Actinomycetes</taxon>
        <taxon>Micrococcales</taxon>
        <taxon>Micrococcaceae</taxon>
        <taxon>Arthrobacter</taxon>
    </lineage>
</organism>
<accession>A0A3A5MBN8</accession>
<protein>
    <submittedName>
        <fullName evidence="1">Uncharacterized protein</fullName>
    </submittedName>
</protein>
<dbReference type="EMBL" id="QZVT01000007">
    <property type="protein sequence ID" value="RJT78003.1"/>
    <property type="molecule type" value="Genomic_DNA"/>
</dbReference>
<name>A0A3A5MBN8_9MICC</name>
<evidence type="ECO:0000313" key="2">
    <source>
        <dbReference type="Proteomes" id="UP000272560"/>
    </source>
</evidence>
<proteinExistence type="predicted"/>
<evidence type="ECO:0000313" key="1">
    <source>
        <dbReference type="EMBL" id="RJT78003.1"/>
    </source>
</evidence>
<reference evidence="1 2" key="1">
    <citation type="submission" date="2018-09" db="EMBL/GenBank/DDBJ databases">
        <title>Novel species of Arthrobacter.</title>
        <authorList>
            <person name="Liu Q."/>
            <person name="Xin Y.-H."/>
        </authorList>
    </citation>
    <scope>NUCLEOTIDE SEQUENCE [LARGE SCALE GENOMIC DNA]</scope>
    <source>
        <strain evidence="1 2">Hz2</strain>
    </source>
</reference>
<sequence length="111" mass="12353">MNVPMCNRCGTARFLRFTSFGQGQVDHAYRDGDLVGDRNGPVGPVIHYFCQACGTRDGHPVPEDWMSRHGASTPEDGPDIEELRQRGEVWIAPGQRSVRRIDGSWIVEAQA</sequence>
<dbReference type="AlphaFoldDB" id="A0A3A5MBN8"/>